<dbReference type="Proteomes" id="UP000054771">
    <property type="component" value="Unassembled WGS sequence"/>
</dbReference>
<keyword evidence="6 8" id="KW-0408">Iron</keyword>
<keyword evidence="4 8" id="KW-0479">Metal-binding</keyword>
<evidence type="ECO:0000313" key="11">
    <source>
        <dbReference type="EMBL" id="CEL03466.1"/>
    </source>
</evidence>
<dbReference type="EMBL" id="CDMC01000003">
    <property type="protein sequence ID" value="CEL03466.1"/>
    <property type="molecule type" value="Genomic_DNA"/>
</dbReference>
<comment type="similarity">
    <text evidence="2 9">Belongs to the cytochrome P450 family.</text>
</comment>
<evidence type="ECO:0000256" key="8">
    <source>
        <dbReference type="PIRSR" id="PIRSR602402-1"/>
    </source>
</evidence>
<keyword evidence="5 9" id="KW-0560">Oxidoreductase</keyword>
<keyword evidence="10" id="KW-0472">Membrane</keyword>
<dbReference type="PANTHER" id="PTHR24287">
    <property type="entry name" value="P450, PUTATIVE (EUROFUNG)-RELATED"/>
    <property type="match status" value="1"/>
</dbReference>
<evidence type="ECO:0000256" key="10">
    <source>
        <dbReference type="SAM" id="Phobius"/>
    </source>
</evidence>
<evidence type="ECO:0008006" key="13">
    <source>
        <dbReference type="Google" id="ProtNLM"/>
    </source>
</evidence>
<evidence type="ECO:0000256" key="3">
    <source>
        <dbReference type="ARBA" id="ARBA00022617"/>
    </source>
</evidence>
<dbReference type="InterPro" id="IPR001128">
    <property type="entry name" value="Cyt_P450"/>
</dbReference>
<dbReference type="InterPro" id="IPR002402">
    <property type="entry name" value="Cyt_P450_E_grp-II"/>
</dbReference>
<sequence>MGIPSFYGLPPISLAVSAIVLLQVFTIAYRKWLHYQFRKAHGCKQPPRLPSYDPLLSLDLIFSHLKQAKSRKLLESTLGNFSTYGNTYRSKRLRTPVIFTRDPENVKAMLSLKFEDWGVSHRYAAFTALLGQGIFNSDGSSWAHSRQMLRPNFKKEQIAHLDIFEKLLDDLFALIPSGDDGNDAVDLQELFFAFTMDSATEFLFGHNVHSLRKRLLAGNSADDARFSEAFNYAQDAIITNTRLGLLRVFNRDPKATEAVRTCHEMVEQFVSKALREVHDQNLKQIKTASGEDKTKYSFLRTLAQQTGGDRTQIRDEVMNVLLAGRDTTASLLSNLFFVLARHPRVWTKLRQEIIAAVGTRVPTYEELRDLKYLKYCLNESLRLHPVVPLNGRTCTRDTILPTGGGPDGRSPVHVSKGTFVIYSTFAMHRLEDSFGPGVDEFRPERWEALRPGWEYLPFNGGPRICLGQQYALTEAAYVTARLAQRFLVLESRDERPWEEKLALTLCFWNGCKVSLRKRL</sequence>
<dbReference type="AlphaFoldDB" id="A0A0U5C5L6"/>
<dbReference type="CDD" id="cd11063">
    <property type="entry name" value="CYP52"/>
    <property type="match status" value="1"/>
</dbReference>
<dbReference type="SUPFAM" id="SSF48264">
    <property type="entry name" value="Cytochrome P450"/>
    <property type="match status" value="1"/>
</dbReference>
<keyword evidence="3 8" id="KW-0349">Heme</keyword>
<dbReference type="PROSITE" id="PS00086">
    <property type="entry name" value="CYTOCHROME_P450"/>
    <property type="match status" value="1"/>
</dbReference>
<gene>
    <name evidence="11" type="ORF">ASPCAL04620</name>
</gene>
<protein>
    <recommendedName>
        <fullName evidence="13">Cytochrome P450 alkane hydroxylase</fullName>
    </recommendedName>
</protein>
<dbReference type="InterPro" id="IPR036396">
    <property type="entry name" value="Cyt_P450_sf"/>
</dbReference>
<evidence type="ECO:0000256" key="1">
    <source>
        <dbReference type="ARBA" id="ARBA00001971"/>
    </source>
</evidence>
<keyword evidence="10" id="KW-1133">Transmembrane helix</keyword>
<dbReference type="PANTHER" id="PTHR24287:SF17">
    <property type="entry name" value="P450, PUTATIVE (EUROFUNG)-RELATED"/>
    <property type="match status" value="1"/>
</dbReference>
<dbReference type="Pfam" id="PF00067">
    <property type="entry name" value="p450"/>
    <property type="match status" value="1"/>
</dbReference>
<reference evidence="12" key="1">
    <citation type="journal article" date="2016" name="Genome Announc.">
        <title>Draft genome sequences of fungus Aspergillus calidoustus.</title>
        <authorList>
            <person name="Horn F."/>
            <person name="Linde J."/>
            <person name="Mattern D.J."/>
            <person name="Walther G."/>
            <person name="Guthke R."/>
            <person name="Scherlach K."/>
            <person name="Martin K."/>
            <person name="Brakhage A.A."/>
            <person name="Petzke L."/>
            <person name="Valiante V."/>
        </authorList>
    </citation>
    <scope>NUCLEOTIDE SEQUENCE [LARGE SCALE GENOMIC DNA]</scope>
    <source>
        <strain evidence="12">SF006504</strain>
    </source>
</reference>
<keyword evidence="10" id="KW-0812">Transmembrane</keyword>
<evidence type="ECO:0000256" key="9">
    <source>
        <dbReference type="RuleBase" id="RU000461"/>
    </source>
</evidence>
<evidence type="ECO:0000313" key="12">
    <source>
        <dbReference type="Proteomes" id="UP000054771"/>
    </source>
</evidence>
<dbReference type="OMA" id="NIKVRTF"/>
<keyword evidence="12" id="KW-1185">Reference proteome</keyword>
<proteinExistence type="inferred from homology"/>
<dbReference type="GO" id="GO:0020037">
    <property type="term" value="F:heme binding"/>
    <property type="evidence" value="ECO:0007669"/>
    <property type="project" value="InterPro"/>
</dbReference>
<dbReference type="GO" id="GO:0016712">
    <property type="term" value="F:oxidoreductase activity, acting on paired donors, with incorporation or reduction of molecular oxygen, reduced flavin or flavoprotein as one donor, and incorporation of one atom of oxygen"/>
    <property type="evidence" value="ECO:0007669"/>
    <property type="project" value="InterPro"/>
</dbReference>
<dbReference type="PRINTS" id="PR00464">
    <property type="entry name" value="EP450II"/>
</dbReference>
<dbReference type="STRING" id="454130.A0A0U5C5L6"/>
<feature type="binding site" description="axial binding residue" evidence="8">
    <location>
        <position position="465"/>
    </location>
    <ligand>
        <name>heme</name>
        <dbReference type="ChEBI" id="CHEBI:30413"/>
    </ligand>
    <ligandPart>
        <name>Fe</name>
        <dbReference type="ChEBI" id="CHEBI:18248"/>
    </ligandPart>
</feature>
<dbReference type="PRINTS" id="PR00385">
    <property type="entry name" value="P450"/>
</dbReference>
<comment type="cofactor">
    <cofactor evidence="1 8">
        <name>heme</name>
        <dbReference type="ChEBI" id="CHEBI:30413"/>
    </cofactor>
</comment>
<organism evidence="11 12">
    <name type="scientific">Aspergillus calidoustus</name>
    <dbReference type="NCBI Taxonomy" id="454130"/>
    <lineage>
        <taxon>Eukaryota</taxon>
        <taxon>Fungi</taxon>
        <taxon>Dikarya</taxon>
        <taxon>Ascomycota</taxon>
        <taxon>Pezizomycotina</taxon>
        <taxon>Eurotiomycetes</taxon>
        <taxon>Eurotiomycetidae</taxon>
        <taxon>Eurotiales</taxon>
        <taxon>Aspergillaceae</taxon>
        <taxon>Aspergillus</taxon>
        <taxon>Aspergillus subgen. Nidulantes</taxon>
    </lineage>
</organism>
<dbReference type="PRINTS" id="PR01239">
    <property type="entry name" value="EP450IICYP52"/>
</dbReference>
<evidence type="ECO:0000256" key="2">
    <source>
        <dbReference type="ARBA" id="ARBA00010617"/>
    </source>
</evidence>
<feature type="transmembrane region" description="Helical" evidence="10">
    <location>
        <begin position="6"/>
        <end position="29"/>
    </location>
</feature>
<evidence type="ECO:0000256" key="5">
    <source>
        <dbReference type="ARBA" id="ARBA00023002"/>
    </source>
</evidence>
<accession>A0A0U5C5L6</accession>
<evidence type="ECO:0000256" key="7">
    <source>
        <dbReference type="ARBA" id="ARBA00023033"/>
    </source>
</evidence>
<dbReference type="OrthoDB" id="1470350at2759"/>
<dbReference type="GO" id="GO:0005506">
    <property type="term" value="F:iron ion binding"/>
    <property type="evidence" value="ECO:0007669"/>
    <property type="project" value="InterPro"/>
</dbReference>
<dbReference type="InterPro" id="IPR002974">
    <property type="entry name" value="Cyt_P450_E_CYP52_ascomycetes"/>
</dbReference>
<dbReference type="InterPro" id="IPR017972">
    <property type="entry name" value="Cyt_P450_CS"/>
</dbReference>
<keyword evidence="7 9" id="KW-0503">Monooxygenase</keyword>
<name>A0A0U5C5L6_ASPCI</name>
<evidence type="ECO:0000256" key="4">
    <source>
        <dbReference type="ARBA" id="ARBA00022723"/>
    </source>
</evidence>
<evidence type="ECO:0000256" key="6">
    <source>
        <dbReference type="ARBA" id="ARBA00023004"/>
    </source>
</evidence>
<dbReference type="Gene3D" id="1.10.630.10">
    <property type="entry name" value="Cytochrome P450"/>
    <property type="match status" value="1"/>
</dbReference>
<dbReference type="InterPro" id="IPR047146">
    <property type="entry name" value="Cyt_P450_E_CYP52_fungi"/>
</dbReference>